<proteinExistence type="predicted"/>
<protein>
    <submittedName>
        <fullName evidence="1">Uncharacterized protein</fullName>
    </submittedName>
</protein>
<dbReference type="EMBL" id="MU277188">
    <property type="protein sequence ID" value="KAI0067994.1"/>
    <property type="molecule type" value="Genomic_DNA"/>
</dbReference>
<name>A0ACB8THV1_9AGAM</name>
<reference evidence="1" key="1">
    <citation type="submission" date="2021-03" db="EMBL/GenBank/DDBJ databases">
        <authorList>
            <consortium name="DOE Joint Genome Institute"/>
            <person name="Ahrendt S."/>
            <person name="Looney B.P."/>
            <person name="Miyauchi S."/>
            <person name="Morin E."/>
            <person name="Drula E."/>
            <person name="Courty P.E."/>
            <person name="Chicoki N."/>
            <person name="Fauchery L."/>
            <person name="Kohler A."/>
            <person name="Kuo A."/>
            <person name="Labutti K."/>
            <person name="Pangilinan J."/>
            <person name="Lipzen A."/>
            <person name="Riley R."/>
            <person name="Andreopoulos W."/>
            <person name="He G."/>
            <person name="Johnson J."/>
            <person name="Barry K.W."/>
            <person name="Grigoriev I.V."/>
            <person name="Nagy L."/>
            <person name="Hibbett D."/>
            <person name="Henrissat B."/>
            <person name="Matheny P.B."/>
            <person name="Labbe J."/>
            <person name="Martin F."/>
        </authorList>
    </citation>
    <scope>NUCLEOTIDE SEQUENCE</scope>
    <source>
        <strain evidence="1">HHB10654</strain>
    </source>
</reference>
<organism evidence="1 2">
    <name type="scientific">Artomyces pyxidatus</name>
    <dbReference type="NCBI Taxonomy" id="48021"/>
    <lineage>
        <taxon>Eukaryota</taxon>
        <taxon>Fungi</taxon>
        <taxon>Dikarya</taxon>
        <taxon>Basidiomycota</taxon>
        <taxon>Agaricomycotina</taxon>
        <taxon>Agaricomycetes</taxon>
        <taxon>Russulales</taxon>
        <taxon>Auriscalpiaceae</taxon>
        <taxon>Artomyces</taxon>
    </lineage>
</organism>
<gene>
    <name evidence="1" type="ORF">BV25DRAFT_1911030</name>
</gene>
<accession>A0ACB8THV1</accession>
<dbReference type="Proteomes" id="UP000814140">
    <property type="component" value="Unassembled WGS sequence"/>
</dbReference>
<evidence type="ECO:0000313" key="1">
    <source>
        <dbReference type="EMBL" id="KAI0067994.1"/>
    </source>
</evidence>
<reference evidence="1" key="2">
    <citation type="journal article" date="2022" name="New Phytol.">
        <title>Evolutionary transition to the ectomycorrhizal habit in the genomes of a hyperdiverse lineage of mushroom-forming fungi.</title>
        <authorList>
            <person name="Looney B."/>
            <person name="Miyauchi S."/>
            <person name="Morin E."/>
            <person name="Drula E."/>
            <person name="Courty P.E."/>
            <person name="Kohler A."/>
            <person name="Kuo A."/>
            <person name="LaButti K."/>
            <person name="Pangilinan J."/>
            <person name="Lipzen A."/>
            <person name="Riley R."/>
            <person name="Andreopoulos W."/>
            <person name="He G."/>
            <person name="Johnson J."/>
            <person name="Nolan M."/>
            <person name="Tritt A."/>
            <person name="Barry K.W."/>
            <person name="Grigoriev I.V."/>
            <person name="Nagy L.G."/>
            <person name="Hibbett D."/>
            <person name="Henrissat B."/>
            <person name="Matheny P.B."/>
            <person name="Labbe J."/>
            <person name="Martin F.M."/>
        </authorList>
    </citation>
    <scope>NUCLEOTIDE SEQUENCE</scope>
    <source>
        <strain evidence="1">HHB10654</strain>
    </source>
</reference>
<keyword evidence="2" id="KW-1185">Reference proteome</keyword>
<sequence>MSSQAYAAPSTSGGFFPTGPSAPHAFSTMHASPRDSHAMRRKHGEEVEQEVVEGSGRTMDYIGDD</sequence>
<comment type="caution">
    <text evidence="1">The sequence shown here is derived from an EMBL/GenBank/DDBJ whole genome shotgun (WGS) entry which is preliminary data.</text>
</comment>
<evidence type="ECO:0000313" key="2">
    <source>
        <dbReference type="Proteomes" id="UP000814140"/>
    </source>
</evidence>